<feature type="region of interest" description="Disordered" evidence="1">
    <location>
        <begin position="109"/>
        <end position="128"/>
    </location>
</feature>
<evidence type="ECO:0000313" key="4">
    <source>
        <dbReference type="Proteomes" id="UP000654108"/>
    </source>
</evidence>
<dbReference type="Gene3D" id="3.30.750.140">
    <property type="match status" value="1"/>
</dbReference>
<dbReference type="EMBL" id="JACYFU010000001">
    <property type="protein sequence ID" value="MBD8064744.1"/>
    <property type="molecule type" value="Genomic_DNA"/>
</dbReference>
<feature type="domain" description="Flagellar hook-length control protein-like C-terminal" evidence="2">
    <location>
        <begin position="196"/>
        <end position="272"/>
    </location>
</feature>
<gene>
    <name evidence="3" type="ORF">IC608_04555</name>
</gene>
<dbReference type="RefSeq" id="WP_191772992.1">
    <property type="nucleotide sequence ID" value="NZ_JACYFU010000001.1"/>
</dbReference>
<proteinExistence type="predicted"/>
<dbReference type="InterPro" id="IPR021136">
    <property type="entry name" value="Flagellar_hook_control-like_C"/>
</dbReference>
<evidence type="ECO:0000313" key="3">
    <source>
        <dbReference type="EMBL" id="MBD8064744.1"/>
    </source>
</evidence>
<name>A0A927IRT3_9HYPH</name>
<keyword evidence="4" id="KW-1185">Reference proteome</keyword>
<comment type="caution">
    <text evidence="3">The sequence shown here is derived from an EMBL/GenBank/DDBJ whole genome shotgun (WGS) entry which is preliminary data.</text>
</comment>
<dbReference type="Proteomes" id="UP000654108">
    <property type="component" value="Unassembled WGS sequence"/>
</dbReference>
<keyword evidence="3" id="KW-0969">Cilium</keyword>
<dbReference type="InterPro" id="IPR038610">
    <property type="entry name" value="FliK-like_C_sf"/>
</dbReference>
<keyword evidence="3" id="KW-0966">Cell projection</keyword>
<organism evidence="3 4">
    <name type="scientific">Devosia oryzisoli</name>
    <dbReference type="NCBI Taxonomy" id="2774138"/>
    <lineage>
        <taxon>Bacteria</taxon>
        <taxon>Pseudomonadati</taxon>
        <taxon>Pseudomonadota</taxon>
        <taxon>Alphaproteobacteria</taxon>
        <taxon>Hyphomicrobiales</taxon>
        <taxon>Devosiaceae</taxon>
        <taxon>Devosia</taxon>
    </lineage>
</organism>
<sequence length="291" mass="30349">MTQASLPIQNSVVALTAALSAAVGQVALPEPVLKAAQQVLGQRLVLDGGKLDGTSIREAVRTSGVFQESLIATGRVSLAAADTKTALLGLRQALVSWLGARAPVEPVAHVPPPVRGHTPRARNGVRPGPLPLDPVEAGKHLLDRTEQALARLRLHQQASLPEQSVKADAQFSLDLPVMVAGQQSLLHMQIHGDPQQTEQDSPGRGWQVRFALNLSGIGEVGAQISMRGRAAGLMLWTENAEVASLLQDDVAALRAELNAVGVEVGSIVVRGAPPPAEPAKGGAGVNLDAVR</sequence>
<evidence type="ECO:0000256" key="1">
    <source>
        <dbReference type="SAM" id="MobiDB-lite"/>
    </source>
</evidence>
<keyword evidence="3" id="KW-0282">Flagellum</keyword>
<evidence type="ECO:0000259" key="2">
    <source>
        <dbReference type="Pfam" id="PF02120"/>
    </source>
</evidence>
<accession>A0A927IRT3</accession>
<dbReference type="Pfam" id="PF02120">
    <property type="entry name" value="Flg_hook"/>
    <property type="match status" value="1"/>
</dbReference>
<protein>
    <submittedName>
        <fullName evidence="3">Flagellar hook-length control protein FliK</fullName>
    </submittedName>
</protein>
<reference evidence="3" key="1">
    <citation type="submission" date="2020-09" db="EMBL/GenBank/DDBJ databases">
        <title>Genome seq and assembly of Devosia sp.</title>
        <authorList>
            <person name="Chhetri G."/>
        </authorList>
    </citation>
    <scope>NUCLEOTIDE SEQUENCE</scope>
    <source>
        <strain evidence="3">PTR5</strain>
    </source>
</reference>
<dbReference type="AlphaFoldDB" id="A0A927IRT3"/>